<reference evidence="2" key="1">
    <citation type="submission" date="2020-11" db="EMBL/GenBank/DDBJ databases">
        <authorList>
            <consortium name="DOE Joint Genome Institute"/>
            <person name="Ahrendt S."/>
            <person name="Riley R."/>
            <person name="Andreopoulos W."/>
            <person name="Labutti K."/>
            <person name="Pangilinan J."/>
            <person name="Ruiz-Duenas F.J."/>
            <person name="Barrasa J.M."/>
            <person name="Sanchez-Garcia M."/>
            <person name="Camarero S."/>
            <person name="Miyauchi S."/>
            <person name="Serrano A."/>
            <person name="Linde D."/>
            <person name="Babiker R."/>
            <person name="Drula E."/>
            <person name="Ayuso-Fernandez I."/>
            <person name="Pacheco R."/>
            <person name="Padilla G."/>
            <person name="Ferreira P."/>
            <person name="Barriuso J."/>
            <person name="Kellner H."/>
            <person name="Castanera R."/>
            <person name="Alfaro M."/>
            <person name="Ramirez L."/>
            <person name="Pisabarro A.G."/>
            <person name="Kuo A."/>
            <person name="Tritt A."/>
            <person name="Lipzen A."/>
            <person name="He G."/>
            <person name="Yan M."/>
            <person name="Ng V."/>
            <person name="Cullen D."/>
            <person name="Martin F."/>
            <person name="Rosso M.-N."/>
            <person name="Henrissat B."/>
            <person name="Hibbett D."/>
            <person name="Martinez A.T."/>
            <person name="Grigoriev I.V."/>
        </authorList>
    </citation>
    <scope>NUCLEOTIDE SEQUENCE</scope>
    <source>
        <strain evidence="2">AH 40177</strain>
    </source>
</reference>
<feature type="compositionally biased region" description="Basic and acidic residues" evidence="1">
    <location>
        <begin position="37"/>
        <end position="55"/>
    </location>
</feature>
<dbReference type="Proteomes" id="UP000772434">
    <property type="component" value="Unassembled WGS sequence"/>
</dbReference>
<proteinExistence type="predicted"/>
<accession>A0A9P5PXS5</accession>
<gene>
    <name evidence="2" type="ORF">BDP27DRAFT_1361518</name>
</gene>
<dbReference type="EMBL" id="JADNRY010000029">
    <property type="protein sequence ID" value="KAF9071858.1"/>
    <property type="molecule type" value="Genomic_DNA"/>
</dbReference>
<dbReference type="OrthoDB" id="3222060at2759"/>
<protein>
    <submittedName>
        <fullName evidence="2">Uncharacterized protein</fullName>
    </submittedName>
</protein>
<dbReference type="AlphaFoldDB" id="A0A9P5PXS5"/>
<feature type="compositionally biased region" description="Low complexity" evidence="1">
    <location>
        <begin position="100"/>
        <end position="122"/>
    </location>
</feature>
<sequence length="401" mass="44424">MPQVKEESQPDFSSLFSPPASPFIPAPSSQPIRQRTTKSESPRTRPYPELHRTEEIGMSGTSGSGYDNWSGRSSRSNVERRSSDGDSPLYQTTSYDHPNSVVQLSRSSSASAPSSSFSGAVESEPHSRFASLSPRHVDNQMGSMSWHQGQMALSGPSDLSMYPGVAGDNSYHLPSNANYGGFTSSGAAMSSAVYPYDMTNTPATGYAPHDSPPHSPTNDDLHRRLAELEQRHRRDKEQICALQSQLAGSSSGYSMPTSVAFEASWKARTDARTRQFCSLNRAGNALCAWHDSRRERRVYPPRMAPFGTLNCGCTYEEALFEESLSRHNVGSYLPGENTRMDPALRNPLLKLLQQRYGYRDGDFERDPTTGNWIPGEGPTYWEQRAASGVNPRRQSRVDQHR</sequence>
<name>A0A9P5PXS5_9AGAR</name>
<evidence type="ECO:0000313" key="2">
    <source>
        <dbReference type="EMBL" id="KAF9071858.1"/>
    </source>
</evidence>
<feature type="region of interest" description="Disordered" evidence="1">
    <location>
        <begin position="1"/>
        <end position="129"/>
    </location>
</feature>
<keyword evidence="3" id="KW-1185">Reference proteome</keyword>
<organism evidence="2 3">
    <name type="scientific">Rhodocollybia butyracea</name>
    <dbReference type="NCBI Taxonomy" id="206335"/>
    <lineage>
        <taxon>Eukaryota</taxon>
        <taxon>Fungi</taxon>
        <taxon>Dikarya</taxon>
        <taxon>Basidiomycota</taxon>
        <taxon>Agaricomycotina</taxon>
        <taxon>Agaricomycetes</taxon>
        <taxon>Agaricomycetidae</taxon>
        <taxon>Agaricales</taxon>
        <taxon>Marasmiineae</taxon>
        <taxon>Omphalotaceae</taxon>
        <taxon>Rhodocollybia</taxon>
    </lineage>
</organism>
<evidence type="ECO:0000313" key="3">
    <source>
        <dbReference type="Proteomes" id="UP000772434"/>
    </source>
</evidence>
<feature type="region of interest" description="Disordered" evidence="1">
    <location>
        <begin position="367"/>
        <end position="401"/>
    </location>
</feature>
<evidence type="ECO:0000256" key="1">
    <source>
        <dbReference type="SAM" id="MobiDB-lite"/>
    </source>
</evidence>
<comment type="caution">
    <text evidence="2">The sequence shown here is derived from an EMBL/GenBank/DDBJ whole genome shotgun (WGS) entry which is preliminary data.</text>
</comment>